<protein>
    <submittedName>
        <fullName evidence="4">tRNA splicing endonuclease subunit 34</fullName>
    </submittedName>
</protein>
<feature type="region of interest" description="Disordered" evidence="2">
    <location>
        <begin position="150"/>
        <end position="185"/>
    </location>
</feature>
<proteinExistence type="predicted"/>
<evidence type="ECO:0000256" key="1">
    <source>
        <dbReference type="ARBA" id="ARBA00023239"/>
    </source>
</evidence>
<evidence type="ECO:0000259" key="3">
    <source>
        <dbReference type="Pfam" id="PF26577"/>
    </source>
</evidence>
<gene>
    <name evidence="4" type="primary">TSEN34</name>
</gene>
<dbReference type="GO" id="GO:0000379">
    <property type="term" value="P:tRNA-type intron splice site recognition and cleavage"/>
    <property type="evidence" value="ECO:0007669"/>
    <property type="project" value="TreeGrafter"/>
</dbReference>
<dbReference type="GeneTree" id="ENSGT00390000003912"/>
<evidence type="ECO:0000313" key="4">
    <source>
        <dbReference type="Ensembl" id="ENSAMEP00000022519.1"/>
    </source>
</evidence>
<dbReference type="InParanoid" id="A0A7N5P159"/>
<name>A0A7N5P159_AILME</name>
<dbReference type="AlphaFoldDB" id="A0A7N5P159"/>
<keyword evidence="1" id="KW-0456">Lyase</keyword>
<evidence type="ECO:0000313" key="5">
    <source>
        <dbReference type="Proteomes" id="UP000008912"/>
    </source>
</evidence>
<evidence type="ECO:0000256" key="2">
    <source>
        <dbReference type="SAM" id="MobiDB-lite"/>
    </source>
</evidence>
<dbReference type="Proteomes" id="UP000008912">
    <property type="component" value="Unassembled WGS sequence"/>
</dbReference>
<dbReference type="PANTHER" id="PTHR13070:SF0">
    <property type="entry name" value="TRNA-SPLICING ENDONUCLEASE SUBUNIT SEN34"/>
    <property type="match status" value="1"/>
</dbReference>
<reference evidence="4" key="2">
    <citation type="submission" date="2025-08" db="UniProtKB">
        <authorList>
            <consortium name="Ensembl"/>
        </authorList>
    </citation>
    <scope>IDENTIFICATION</scope>
</reference>
<dbReference type="PANTHER" id="PTHR13070">
    <property type="entry name" value="TRNA-SPLICING ENDONUCLEASE SUBUNIT SEN34-RELATED"/>
    <property type="match status" value="1"/>
</dbReference>
<dbReference type="Ensembl" id="ENSAMET00000048933.1">
    <property type="protein sequence ID" value="ENSAMEP00000022519.1"/>
    <property type="gene ID" value="ENSAMEG00000004585.2"/>
</dbReference>
<feature type="domain" description="TSEN34 N-terminal" evidence="3">
    <location>
        <begin position="4"/>
        <end position="70"/>
    </location>
</feature>
<dbReference type="InterPro" id="IPR059049">
    <property type="entry name" value="TSEN34_N"/>
</dbReference>
<accession>A0A7N5P159</accession>
<keyword evidence="5" id="KW-1185">Reference proteome</keyword>
<feature type="compositionally biased region" description="Gly residues" evidence="2">
    <location>
        <begin position="164"/>
        <end position="179"/>
    </location>
</feature>
<organism evidence="4 5">
    <name type="scientific">Ailuropoda melanoleuca</name>
    <name type="common">Giant panda</name>
    <dbReference type="NCBI Taxonomy" id="9646"/>
    <lineage>
        <taxon>Eukaryota</taxon>
        <taxon>Metazoa</taxon>
        <taxon>Chordata</taxon>
        <taxon>Craniata</taxon>
        <taxon>Vertebrata</taxon>
        <taxon>Euteleostomi</taxon>
        <taxon>Mammalia</taxon>
        <taxon>Eutheria</taxon>
        <taxon>Laurasiatheria</taxon>
        <taxon>Carnivora</taxon>
        <taxon>Caniformia</taxon>
        <taxon>Ursidae</taxon>
        <taxon>Ailuropoda</taxon>
    </lineage>
</organism>
<dbReference type="Pfam" id="PF26577">
    <property type="entry name" value="TSEN34_N"/>
    <property type="match status" value="1"/>
</dbReference>
<dbReference type="GO" id="GO:0000213">
    <property type="term" value="F:tRNA-intron lyase activity"/>
    <property type="evidence" value="ECO:0007669"/>
    <property type="project" value="TreeGrafter"/>
</dbReference>
<reference evidence="4 5" key="1">
    <citation type="journal article" date="2010" name="Nature">
        <title>The sequence and de novo assembly of the giant panda genome.</title>
        <authorList>
            <person name="Li R."/>
            <person name="Fan W."/>
            <person name="Tian G."/>
            <person name="Zhu H."/>
            <person name="He L."/>
            <person name="Cai J."/>
            <person name="Huang Q."/>
            <person name="Cai Q."/>
            <person name="Li B."/>
            <person name="Bai Y."/>
            <person name="Zhang Z."/>
            <person name="Zhang Y."/>
            <person name="Wang W."/>
            <person name="Li J."/>
            <person name="Wei F."/>
            <person name="Li H."/>
            <person name="Jian M."/>
            <person name="Li J."/>
            <person name="Zhang Z."/>
            <person name="Nielsen R."/>
            <person name="Li D."/>
            <person name="Gu W."/>
            <person name="Yang Z."/>
            <person name="Xuan Z."/>
            <person name="Ryder O.A."/>
            <person name="Leung F.C."/>
            <person name="Zhou Y."/>
            <person name="Cao J."/>
            <person name="Sun X."/>
            <person name="Fu Y."/>
            <person name="Fang X."/>
            <person name="Guo X."/>
            <person name="Wang B."/>
            <person name="Hou R."/>
            <person name="Shen F."/>
            <person name="Mu B."/>
            <person name="Ni P."/>
            <person name="Lin R."/>
            <person name="Qian W."/>
            <person name="Wang G."/>
            <person name="Yu C."/>
            <person name="Nie W."/>
            <person name="Wang J."/>
            <person name="Wu Z."/>
            <person name="Liang H."/>
            <person name="Min J."/>
            <person name="Wu Q."/>
            <person name="Cheng S."/>
            <person name="Ruan J."/>
            <person name="Wang M."/>
            <person name="Shi Z."/>
            <person name="Wen M."/>
            <person name="Liu B."/>
            <person name="Ren X."/>
            <person name="Zheng H."/>
            <person name="Dong D."/>
            <person name="Cook K."/>
            <person name="Shan G."/>
            <person name="Zhang H."/>
            <person name="Kosiol C."/>
            <person name="Xie X."/>
            <person name="Lu Z."/>
            <person name="Zheng H."/>
            <person name="Li Y."/>
            <person name="Steiner C.C."/>
            <person name="Lam T.T."/>
            <person name="Lin S."/>
            <person name="Zhang Q."/>
            <person name="Li G."/>
            <person name="Tian J."/>
            <person name="Gong T."/>
            <person name="Liu H."/>
            <person name="Zhang D."/>
            <person name="Fang L."/>
            <person name="Ye C."/>
            <person name="Zhang J."/>
            <person name="Hu W."/>
            <person name="Xu A."/>
            <person name="Ren Y."/>
            <person name="Zhang G."/>
            <person name="Bruford M.W."/>
            <person name="Li Q."/>
            <person name="Ma L."/>
            <person name="Guo Y."/>
            <person name="An N."/>
            <person name="Hu Y."/>
            <person name="Zheng Y."/>
            <person name="Shi Y."/>
            <person name="Li Z."/>
            <person name="Liu Q."/>
            <person name="Chen Y."/>
            <person name="Zhao J."/>
            <person name="Qu N."/>
            <person name="Zhao S."/>
            <person name="Tian F."/>
            <person name="Wang X."/>
            <person name="Wang H."/>
            <person name="Xu L."/>
            <person name="Liu X."/>
            <person name="Vinar T."/>
            <person name="Wang Y."/>
            <person name="Lam T.W."/>
            <person name="Yiu S.M."/>
            <person name="Liu S."/>
            <person name="Zhang H."/>
            <person name="Li D."/>
            <person name="Huang Y."/>
            <person name="Wang X."/>
            <person name="Yang G."/>
            <person name="Jiang Z."/>
            <person name="Wang J."/>
            <person name="Qin N."/>
            <person name="Li L."/>
            <person name="Li J."/>
            <person name="Bolund L."/>
            <person name="Kristiansen K."/>
            <person name="Wong G.K."/>
            <person name="Olson M."/>
            <person name="Zhang X."/>
            <person name="Li S."/>
            <person name="Yang H."/>
            <person name="Wang J."/>
            <person name="Wang J."/>
        </authorList>
    </citation>
    <scope>NUCLEOTIDE SEQUENCE [LARGE SCALE GENOMIC DNA]</scope>
</reference>
<reference evidence="4" key="3">
    <citation type="submission" date="2025-09" db="UniProtKB">
        <authorList>
            <consortium name="Ensembl"/>
        </authorList>
    </citation>
    <scope>IDENTIFICATION</scope>
</reference>
<sequence length="405" mass="42961">MLVVEVANGRSLVWGAEAVQALRERLGVGGRTVGALPRGPRQNSRLGLPLLLMPEEARLLAEIGAVTLVSAPRPDPRQHSLALASFKRQQEQGFQEQSALAAEARETRRQELLEKIAEGQAAKKQKLEQASGASESQEAGANPAVFENEAGASQAPGEPEEAGEGGSGMQGPAEGGGRSFGNPGRNLGPGTVWRMGDLVLGFTKASCICLPQVPLLRSQGLQMEWPRCPGLPCWSSWPLLGLGPSRLSPWIGVSSRKTGPMLAVLPMSFATAFTETCGSEASSSVLLASSGVTSWSILVTHFVSTPTTLLSAGLPGTPFHCRTWFLPAAWEPASERHCCSVLLSLMVRWSTPPCSGPACSDSREPWGCGCGCGQSRSRWSQAHLRIWEAADRPASPRSQVVTPDV</sequence>